<organism evidence="2 3">
    <name type="scientific">Ameiurus melas</name>
    <name type="common">Black bullhead</name>
    <name type="synonym">Silurus melas</name>
    <dbReference type="NCBI Taxonomy" id="219545"/>
    <lineage>
        <taxon>Eukaryota</taxon>
        <taxon>Metazoa</taxon>
        <taxon>Chordata</taxon>
        <taxon>Craniata</taxon>
        <taxon>Vertebrata</taxon>
        <taxon>Euteleostomi</taxon>
        <taxon>Actinopterygii</taxon>
        <taxon>Neopterygii</taxon>
        <taxon>Teleostei</taxon>
        <taxon>Ostariophysi</taxon>
        <taxon>Siluriformes</taxon>
        <taxon>Ictaluridae</taxon>
        <taxon>Ameiurus</taxon>
    </lineage>
</organism>
<protein>
    <submittedName>
        <fullName evidence="2">Uncharacterized protein</fullName>
    </submittedName>
</protein>
<keyword evidence="3" id="KW-1185">Reference proteome</keyword>
<dbReference type="Proteomes" id="UP000593565">
    <property type="component" value="Unassembled WGS sequence"/>
</dbReference>
<accession>A0A7J6A4P4</accession>
<evidence type="ECO:0000256" key="1">
    <source>
        <dbReference type="SAM" id="MobiDB-lite"/>
    </source>
</evidence>
<dbReference type="EMBL" id="JAAGNN010000018">
    <property type="protein sequence ID" value="KAF4077693.1"/>
    <property type="molecule type" value="Genomic_DNA"/>
</dbReference>
<comment type="caution">
    <text evidence="2">The sequence shown here is derived from an EMBL/GenBank/DDBJ whole genome shotgun (WGS) entry which is preliminary data.</text>
</comment>
<evidence type="ECO:0000313" key="3">
    <source>
        <dbReference type="Proteomes" id="UP000593565"/>
    </source>
</evidence>
<proteinExistence type="predicted"/>
<feature type="compositionally biased region" description="Polar residues" evidence="1">
    <location>
        <begin position="17"/>
        <end position="26"/>
    </location>
</feature>
<evidence type="ECO:0000313" key="2">
    <source>
        <dbReference type="EMBL" id="KAF4077693.1"/>
    </source>
</evidence>
<reference evidence="2 3" key="1">
    <citation type="submission" date="2020-02" db="EMBL/GenBank/DDBJ databases">
        <title>A chromosome-scale genome assembly of the black bullhead catfish (Ameiurus melas).</title>
        <authorList>
            <person name="Wen M."/>
            <person name="Zham M."/>
            <person name="Cabau C."/>
            <person name="Klopp C."/>
            <person name="Donnadieu C."/>
            <person name="Roques C."/>
            <person name="Bouchez O."/>
            <person name="Lampietro C."/>
            <person name="Jouanno E."/>
            <person name="Herpin A."/>
            <person name="Louis A."/>
            <person name="Berthelot C."/>
            <person name="Parey E."/>
            <person name="Roest-Crollius H."/>
            <person name="Braasch I."/>
            <person name="Postlethwait J."/>
            <person name="Robinson-Rechavi M."/>
            <person name="Echchiki A."/>
            <person name="Begum T."/>
            <person name="Montfort J."/>
            <person name="Schartl M."/>
            <person name="Bobe J."/>
            <person name="Guiguen Y."/>
        </authorList>
    </citation>
    <scope>NUCLEOTIDE SEQUENCE [LARGE SCALE GENOMIC DNA]</scope>
    <source>
        <strain evidence="2">M_S1</strain>
        <tissue evidence="2">Blood</tissue>
    </source>
</reference>
<sequence length="88" mass="10099">ETQARDANGFSPPHCSPLTSAPSAGTSLEVKNPKKTKTQQPPLLPPSGKEEREREREREKKRLAISRVKSWRKVRSRSKIRRRDVHLC</sequence>
<dbReference type="AlphaFoldDB" id="A0A7J6A4P4"/>
<feature type="region of interest" description="Disordered" evidence="1">
    <location>
        <begin position="69"/>
        <end position="88"/>
    </location>
</feature>
<feature type="region of interest" description="Disordered" evidence="1">
    <location>
        <begin position="1"/>
        <end position="61"/>
    </location>
</feature>
<feature type="compositionally biased region" description="Basic and acidic residues" evidence="1">
    <location>
        <begin position="48"/>
        <end position="61"/>
    </location>
</feature>
<feature type="non-terminal residue" evidence="2">
    <location>
        <position position="1"/>
    </location>
</feature>
<name>A0A7J6A4P4_AMEME</name>
<gene>
    <name evidence="2" type="ORF">AMELA_G00211000</name>
</gene>